<comment type="caution">
    <text evidence="6">The sequence shown here is derived from an EMBL/GenBank/DDBJ whole genome shotgun (WGS) entry which is preliminary data.</text>
</comment>
<reference evidence="7" key="1">
    <citation type="submission" date="2023-01" db="EMBL/GenBank/DDBJ databases">
        <title>Key to firefly adult light organ development and bioluminescence: homeobox transcription factors regulate luciferase expression and transportation to peroxisome.</title>
        <authorList>
            <person name="Fu X."/>
        </authorList>
    </citation>
    <scope>NUCLEOTIDE SEQUENCE [LARGE SCALE GENOMIC DNA]</scope>
</reference>
<dbReference type="InterPro" id="IPR013083">
    <property type="entry name" value="Znf_RING/FYVE/PHD"/>
</dbReference>
<evidence type="ECO:0000256" key="3">
    <source>
        <dbReference type="ARBA" id="ARBA00022833"/>
    </source>
</evidence>
<evidence type="ECO:0000313" key="7">
    <source>
        <dbReference type="Proteomes" id="UP001353858"/>
    </source>
</evidence>
<dbReference type="SUPFAM" id="SSF57903">
    <property type="entry name" value="FYVE/PHD zinc finger"/>
    <property type="match status" value="1"/>
</dbReference>
<name>A0AAN7P4J3_9COLE</name>
<evidence type="ECO:0000256" key="2">
    <source>
        <dbReference type="ARBA" id="ARBA00022771"/>
    </source>
</evidence>
<dbReference type="InterPro" id="IPR001965">
    <property type="entry name" value="Znf_PHD"/>
</dbReference>
<keyword evidence="3" id="KW-0862">Zinc</keyword>
<feature type="region of interest" description="Disordered" evidence="4">
    <location>
        <begin position="1"/>
        <end position="33"/>
    </location>
</feature>
<dbReference type="Proteomes" id="UP001353858">
    <property type="component" value="Unassembled WGS sequence"/>
</dbReference>
<feature type="domain" description="Zinc finger PHD-type" evidence="5">
    <location>
        <begin position="125"/>
        <end position="170"/>
    </location>
</feature>
<gene>
    <name evidence="6" type="ORF">RN001_009370</name>
</gene>
<feature type="compositionally biased region" description="Polar residues" evidence="4">
    <location>
        <begin position="15"/>
        <end position="33"/>
    </location>
</feature>
<sequence>MENTDSEIPFKSFYARSTTPVPSTLNGRLSTPIPSVSTDLRAELVSPIQMLPLPKKKSVALRKSKGKKSIILTSTPVKEELENAIKAKNENTKSNGKRNTSAKNKIKKTSFKKKQILEASEENVTCPACEESFFATLNDDWVQCNKCKNWWHDDCSSYEEVGQFICDYCV</sequence>
<evidence type="ECO:0000313" key="6">
    <source>
        <dbReference type="EMBL" id="KAK4876864.1"/>
    </source>
</evidence>
<accession>A0AAN7P4J3</accession>
<protein>
    <recommendedName>
        <fullName evidence="5">Zinc finger PHD-type domain-containing protein</fullName>
    </recommendedName>
</protein>
<dbReference type="CDD" id="cd15517">
    <property type="entry name" value="PHD_TCF19_like"/>
    <property type="match status" value="1"/>
</dbReference>
<keyword evidence="2" id="KW-0863">Zinc-finger</keyword>
<keyword evidence="1" id="KW-0479">Metal-binding</keyword>
<dbReference type="InterPro" id="IPR011011">
    <property type="entry name" value="Znf_FYVE_PHD"/>
</dbReference>
<feature type="region of interest" description="Disordered" evidence="4">
    <location>
        <begin position="85"/>
        <end position="105"/>
    </location>
</feature>
<evidence type="ECO:0000259" key="5">
    <source>
        <dbReference type="SMART" id="SM00249"/>
    </source>
</evidence>
<organism evidence="6 7">
    <name type="scientific">Aquatica leii</name>
    <dbReference type="NCBI Taxonomy" id="1421715"/>
    <lineage>
        <taxon>Eukaryota</taxon>
        <taxon>Metazoa</taxon>
        <taxon>Ecdysozoa</taxon>
        <taxon>Arthropoda</taxon>
        <taxon>Hexapoda</taxon>
        <taxon>Insecta</taxon>
        <taxon>Pterygota</taxon>
        <taxon>Neoptera</taxon>
        <taxon>Endopterygota</taxon>
        <taxon>Coleoptera</taxon>
        <taxon>Polyphaga</taxon>
        <taxon>Elateriformia</taxon>
        <taxon>Elateroidea</taxon>
        <taxon>Lampyridae</taxon>
        <taxon>Luciolinae</taxon>
        <taxon>Aquatica</taxon>
    </lineage>
</organism>
<proteinExistence type="predicted"/>
<evidence type="ECO:0000256" key="4">
    <source>
        <dbReference type="SAM" id="MobiDB-lite"/>
    </source>
</evidence>
<evidence type="ECO:0000256" key="1">
    <source>
        <dbReference type="ARBA" id="ARBA00022723"/>
    </source>
</evidence>
<dbReference type="GO" id="GO:0008270">
    <property type="term" value="F:zinc ion binding"/>
    <property type="evidence" value="ECO:0007669"/>
    <property type="project" value="UniProtKB-KW"/>
</dbReference>
<dbReference type="SMART" id="SM00249">
    <property type="entry name" value="PHD"/>
    <property type="match status" value="1"/>
</dbReference>
<dbReference type="EMBL" id="JARPUR010000004">
    <property type="protein sequence ID" value="KAK4876864.1"/>
    <property type="molecule type" value="Genomic_DNA"/>
</dbReference>
<keyword evidence="7" id="KW-1185">Reference proteome</keyword>
<dbReference type="PROSITE" id="PS01359">
    <property type="entry name" value="ZF_PHD_1"/>
    <property type="match status" value="1"/>
</dbReference>
<dbReference type="InterPro" id="IPR019786">
    <property type="entry name" value="Zinc_finger_PHD-type_CS"/>
</dbReference>
<dbReference type="Gene3D" id="3.30.40.10">
    <property type="entry name" value="Zinc/RING finger domain, C3HC4 (zinc finger)"/>
    <property type="match status" value="1"/>
</dbReference>
<dbReference type="AlphaFoldDB" id="A0AAN7P4J3"/>
<feature type="compositionally biased region" description="Polar residues" evidence="4">
    <location>
        <begin position="92"/>
        <end position="102"/>
    </location>
</feature>